<keyword evidence="1 4" id="KW-0808">Transferase</keyword>
<name>A0A6M4A6V6_9BURK</name>
<keyword evidence="5" id="KW-1185">Reference proteome</keyword>
<dbReference type="PROSITE" id="PS51186">
    <property type="entry name" value="GNAT"/>
    <property type="match status" value="1"/>
</dbReference>
<sequence length="165" mass="18613">MQNIRAAEPGDATAICDIYNHYVDNTNISFEEIAVTSAEMAQRIIGVTENFPWLVIEVDGVISGYAYATKWRARSAYRFSVEVSVYLSPLMIGKGCGSQLYECLLESLEPFGVHVIIAGIALPNEPSVKLHEKMGFRKVAHFEKVGYKNKQWIDVAYWQKTLNNF</sequence>
<dbReference type="GO" id="GO:0016747">
    <property type="term" value="F:acyltransferase activity, transferring groups other than amino-acyl groups"/>
    <property type="evidence" value="ECO:0007669"/>
    <property type="project" value="InterPro"/>
</dbReference>
<feature type="domain" description="N-acetyltransferase" evidence="3">
    <location>
        <begin position="2"/>
        <end position="163"/>
    </location>
</feature>
<dbReference type="Pfam" id="PF13420">
    <property type="entry name" value="Acetyltransf_4"/>
    <property type="match status" value="1"/>
</dbReference>
<dbReference type="OrthoDB" id="5459937at2"/>
<evidence type="ECO:0000256" key="1">
    <source>
        <dbReference type="ARBA" id="ARBA00022679"/>
    </source>
</evidence>
<proteinExistence type="predicted"/>
<dbReference type="PANTHER" id="PTHR43072">
    <property type="entry name" value="N-ACETYLTRANSFERASE"/>
    <property type="match status" value="1"/>
</dbReference>
<dbReference type="AlphaFoldDB" id="A0A6M4A6V6"/>
<evidence type="ECO:0000313" key="4">
    <source>
        <dbReference type="EMBL" id="QJQ05819.1"/>
    </source>
</evidence>
<evidence type="ECO:0000256" key="2">
    <source>
        <dbReference type="ARBA" id="ARBA00023315"/>
    </source>
</evidence>
<keyword evidence="2" id="KW-0012">Acyltransferase</keyword>
<evidence type="ECO:0000259" key="3">
    <source>
        <dbReference type="PROSITE" id="PS51186"/>
    </source>
</evidence>
<accession>A0A6M4A6V6</accession>
<dbReference type="PANTHER" id="PTHR43072:SF23">
    <property type="entry name" value="UPF0039 PROTEIN C11D3.02C"/>
    <property type="match status" value="1"/>
</dbReference>
<dbReference type="NCBIfam" id="NF040504">
    <property type="entry name" value="resist_ArsN1b"/>
    <property type="match status" value="1"/>
</dbReference>
<dbReference type="InterPro" id="IPR016181">
    <property type="entry name" value="Acyl_CoA_acyltransferase"/>
</dbReference>
<dbReference type="SUPFAM" id="SSF55729">
    <property type="entry name" value="Acyl-CoA N-acyltransferases (Nat)"/>
    <property type="match status" value="1"/>
</dbReference>
<protein>
    <submittedName>
        <fullName evidence="4">N-acetyltransferase</fullName>
    </submittedName>
</protein>
<evidence type="ECO:0000313" key="5">
    <source>
        <dbReference type="Proteomes" id="UP000274350"/>
    </source>
</evidence>
<dbReference type="KEGG" id="upi:EJG51_008145"/>
<dbReference type="EMBL" id="CP051152">
    <property type="protein sequence ID" value="QJQ05819.1"/>
    <property type="molecule type" value="Genomic_DNA"/>
</dbReference>
<reference evidence="4 5" key="1">
    <citation type="journal article" date="2019" name="Int. J. Syst. Evol. Microbiol.">
        <title>Undibacterium piscinae sp. nov., isolated from Korean shiner intestine.</title>
        <authorList>
            <person name="Lee S.Y."/>
            <person name="Kang W."/>
            <person name="Kim P.S."/>
            <person name="Kim H.S."/>
            <person name="Sung H."/>
            <person name="Shin N.R."/>
            <person name="Whon T.W."/>
            <person name="Yun J.H."/>
            <person name="Lee J.Y."/>
            <person name="Lee J.Y."/>
            <person name="Jung M.J."/>
            <person name="Jeong Y.S."/>
            <person name="Tak E.J."/>
            <person name="Han J.E."/>
            <person name="Hyun D.W."/>
            <person name="Kang M.S."/>
            <person name="Lee K.E."/>
            <person name="Lee B.H."/>
            <person name="Bae J.W."/>
        </authorList>
    </citation>
    <scope>NUCLEOTIDE SEQUENCE [LARGE SCALE GENOMIC DNA]</scope>
    <source>
        <strain evidence="4 5">S11R28</strain>
    </source>
</reference>
<dbReference type="Gene3D" id="3.40.630.30">
    <property type="match status" value="1"/>
</dbReference>
<gene>
    <name evidence="4" type="ORF">EJG51_008145</name>
</gene>
<organism evidence="4 5">
    <name type="scientific">Undibacterium piscinae</name>
    <dbReference type="NCBI Taxonomy" id="2495591"/>
    <lineage>
        <taxon>Bacteria</taxon>
        <taxon>Pseudomonadati</taxon>
        <taxon>Pseudomonadota</taxon>
        <taxon>Betaproteobacteria</taxon>
        <taxon>Burkholderiales</taxon>
        <taxon>Oxalobacteraceae</taxon>
        <taxon>Undibacterium</taxon>
    </lineage>
</organism>
<dbReference type="InterPro" id="IPR000182">
    <property type="entry name" value="GNAT_dom"/>
</dbReference>
<dbReference type="Proteomes" id="UP000274350">
    <property type="component" value="Chromosome"/>
</dbReference>